<gene>
    <name evidence="8" type="ORF">RGD00_16035</name>
</gene>
<organism evidence="8 9">
    <name type="scientific">Ruixingdingia sedimenti</name>
    <dbReference type="NCBI Taxonomy" id="3073604"/>
    <lineage>
        <taxon>Bacteria</taxon>
        <taxon>Pseudomonadati</taxon>
        <taxon>Pseudomonadota</taxon>
        <taxon>Alphaproteobacteria</taxon>
        <taxon>Rhodobacterales</taxon>
        <taxon>Paracoccaceae</taxon>
        <taxon>Ruixingdingia</taxon>
    </lineage>
</organism>
<keyword evidence="4 6" id="KW-1133">Transmembrane helix</keyword>
<sequence>MRRLIAPLVFGLGGAAILIGLGFWQVQRLSWKEGVLAEIDARIAASPVALPEAPDADRDRFLPVQVAGRFTGEALDVLTSRKGQGAGFRIVAVMETDAGRRILIDRGFLPEARRADPRAEGPATVTGNLHWPDDKSSSTPPPDLARGIWFSRDVADMAAALDTEPVLVVLRAGGPQDGVTPMPLDTSGIPNDHLGYAVTWFLLAVVWLGMTVLLVWRIWRRSA</sequence>
<dbReference type="RefSeq" id="WP_310458319.1">
    <property type="nucleotide sequence ID" value="NZ_JAVKPH010000021.1"/>
</dbReference>
<evidence type="ECO:0000313" key="8">
    <source>
        <dbReference type="EMBL" id="MDR5654125.1"/>
    </source>
</evidence>
<protein>
    <recommendedName>
        <fullName evidence="6">SURF1-like protein</fullName>
    </recommendedName>
</protein>
<evidence type="ECO:0000256" key="6">
    <source>
        <dbReference type="RuleBase" id="RU363076"/>
    </source>
</evidence>
<comment type="similarity">
    <text evidence="2 6">Belongs to the SURF1 family.</text>
</comment>
<name>A0ABU1FB73_9RHOB</name>
<comment type="caution">
    <text evidence="8">The sequence shown here is derived from an EMBL/GenBank/DDBJ whole genome shotgun (WGS) entry which is preliminary data.</text>
</comment>
<dbReference type="CDD" id="cd06662">
    <property type="entry name" value="SURF1"/>
    <property type="match status" value="1"/>
</dbReference>
<evidence type="ECO:0000256" key="2">
    <source>
        <dbReference type="ARBA" id="ARBA00007165"/>
    </source>
</evidence>
<dbReference type="PANTHER" id="PTHR23427">
    <property type="entry name" value="SURFEIT LOCUS PROTEIN"/>
    <property type="match status" value="1"/>
</dbReference>
<dbReference type="EMBL" id="JAVKPH010000021">
    <property type="protein sequence ID" value="MDR5654125.1"/>
    <property type="molecule type" value="Genomic_DNA"/>
</dbReference>
<evidence type="ECO:0000256" key="7">
    <source>
        <dbReference type="SAM" id="MobiDB-lite"/>
    </source>
</evidence>
<keyword evidence="3 6" id="KW-0812">Transmembrane</keyword>
<feature type="transmembrane region" description="Helical" evidence="6">
    <location>
        <begin position="194"/>
        <end position="216"/>
    </location>
</feature>
<evidence type="ECO:0000256" key="5">
    <source>
        <dbReference type="ARBA" id="ARBA00023136"/>
    </source>
</evidence>
<accession>A0ABU1FB73</accession>
<dbReference type="PROSITE" id="PS50895">
    <property type="entry name" value="SURF1"/>
    <property type="match status" value="1"/>
</dbReference>
<feature type="region of interest" description="Disordered" evidence="7">
    <location>
        <begin position="114"/>
        <end position="142"/>
    </location>
</feature>
<keyword evidence="6" id="KW-1003">Cell membrane</keyword>
<evidence type="ECO:0000256" key="4">
    <source>
        <dbReference type="ARBA" id="ARBA00022989"/>
    </source>
</evidence>
<keyword evidence="9" id="KW-1185">Reference proteome</keyword>
<proteinExistence type="inferred from homology"/>
<evidence type="ECO:0000256" key="1">
    <source>
        <dbReference type="ARBA" id="ARBA00004370"/>
    </source>
</evidence>
<dbReference type="PANTHER" id="PTHR23427:SF2">
    <property type="entry name" value="SURFEIT LOCUS PROTEIN 1"/>
    <property type="match status" value="1"/>
</dbReference>
<keyword evidence="5 6" id="KW-0472">Membrane</keyword>
<dbReference type="Pfam" id="PF02104">
    <property type="entry name" value="SURF1"/>
    <property type="match status" value="1"/>
</dbReference>
<dbReference type="Proteomes" id="UP001247754">
    <property type="component" value="Unassembled WGS sequence"/>
</dbReference>
<evidence type="ECO:0000313" key="9">
    <source>
        <dbReference type="Proteomes" id="UP001247754"/>
    </source>
</evidence>
<comment type="subcellular location">
    <subcellularLocation>
        <location evidence="6">Cell membrane</location>
        <topology evidence="6">Multi-pass membrane protein</topology>
    </subcellularLocation>
    <subcellularLocation>
        <location evidence="1">Membrane</location>
    </subcellularLocation>
</comment>
<reference evidence="8 9" key="1">
    <citation type="submission" date="2023-09" db="EMBL/GenBank/DDBJ databases">
        <title>Xinfangfangia sedmenti sp. nov., isolated the sedment.</title>
        <authorList>
            <person name="Xu L."/>
        </authorList>
    </citation>
    <scope>NUCLEOTIDE SEQUENCE [LARGE SCALE GENOMIC DNA]</scope>
    <source>
        <strain evidence="8 9">LG-4</strain>
    </source>
</reference>
<evidence type="ECO:0000256" key="3">
    <source>
        <dbReference type="ARBA" id="ARBA00022692"/>
    </source>
</evidence>
<comment type="caution">
    <text evidence="6">Lacks conserved residue(s) required for the propagation of feature annotation.</text>
</comment>
<dbReference type="InterPro" id="IPR002994">
    <property type="entry name" value="Surf1/Shy1"/>
</dbReference>
<dbReference type="InterPro" id="IPR045214">
    <property type="entry name" value="Surf1/Surf4"/>
</dbReference>